<dbReference type="EMBL" id="AGUE01000257">
    <property type="protein sequence ID" value="EHK96329.1"/>
    <property type="molecule type" value="Genomic_DNA"/>
</dbReference>
<name>H0EYR5_GLAL7</name>
<keyword evidence="2" id="KW-1185">Reference proteome</keyword>
<dbReference type="HOGENOM" id="CLU_3299506_0_0_1"/>
<organism evidence="1 2">
    <name type="scientific">Glarea lozoyensis (strain ATCC 74030 / MF5533)</name>
    <dbReference type="NCBI Taxonomy" id="1104152"/>
    <lineage>
        <taxon>Eukaryota</taxon>
        <taxon>Fungi</taxon>
        <taxon>Dikarya</taxon>
        <taxon>Ascomycota</taxon>
        <taxon>Pezizomycotina</taxon>
        <taxon>Leotiomycetes</taxon>
        <taxon>Helotiales</taxon>
        <taxon>Helotiaceae</taxon>
        <taxon>Glarea</taxon>
    </lineage>
</organism>
<accession>H0EYR5</accession>
<sequence>MPSRFDHYVVISDKTTGSNVVGNKGILPARDIWIASLGRV</sequence>
<reference evidence="1 2" key="1">
    <citation type="journal article" date="2012" name="Eukaryot. Cell">
        <title>Genome sequence of the fungus Glarea lozoyensis: the first genome sequence of a species from the Helotiaceae family.</title>
        <authorList>
            <person name="Youssar L."/>
            <person name="Gruening B.A."/>
            <person name="Erxleben A."/>
            <person name="Guenther S."/>
            <person name="Huettel W."/>
        </authorList>
    </citation>
    <scope>NUCLEOTIDE SEQUENCE [LARGE SCALE GENOMIC DNA]</scope>
    <source>
        <strain evidence="2">ATCC 74030 / MF5533</strain>
    </source>
</reference>
<proteinExistence type="predicted"/>
<evidence type="ECO:0000313" key="1">
    <source>
        <dbReference type="EMBL" id="EHK96329.1"/>
    </source>
</evidence>
<protein>
    <submittedName>
        <fullName evidence="1">Uncharacterized protein</fullName>
    </submittedName>
</protein>
<dbReference type="InParanoid" id="H0EYR5"/>
<gene>
    <name evidence="1" type="ORF">M7I_7973</name>
</gene>
<comment type="caution">
    <text evidence="1">The sequence shown here is derived from an EMBL/GenBank/DDBJ whole genome shotgun (WGS) entry which is preliminary data.</text>
</comment>
<dbReference type="AlphaFoldDB" id="H0EYR5"/>
<evidence type="ECO:0000313" key="2">
    <source>
        <dbReference type="Proteomes" id="UP000005446"/>
    </source>
</evidence>
<dbReference type="Proteomes" id="UP000005446">
    <property type="component" value="Unassembled WGS sequence"/>
</dbReference>